<dbReference type="InterPro" id="IPR033919">
    <property type="entry name" value="TSA/FSA_arc/bac"/>
</dbReference>
<organism evidence="4 5">
    <name type="scientific">Tepidiforma thermophila (strain KCTC 52669 / CGMCC 1.13589 / G233)</name>
    <dbReference type="NCBI Taxonomy" id="2761530"/>
    <lineage>
        <taxon>Bacteria</taxon>
        <taxon>Bacillati</taxon>
        <taxon>Chloroflexota</taxon>
        <taxon>Tepidiformia</taxon>
        <taxon>Tepidiformales</taxon>
        <taxon>Tepidiformaceae</taxon>
        <taxon>Tepidiforma</taxon>
    </lineage>
</organism>
<comment type="caution">
    <text evidence="4">The sequence shown here is derived from an EMBL/GenBank/DDBJ whole genome shotgun (WGS) entry which is preliminary data.</text>
</comment>
<evidence type="ECO:0000313" key="4">
    <source>
        <dbReference type="EMBL" id="PFG73338.1"/>
    </source>
</evidence>
<dbReference type="Pfam" id="PF00923">
    <property type="entry name" value="TAL_FSA"/>
    <property type="match status" value="1"/>
</dbReference>
<dbReference type="AlphaFoldDB" id="A0A2A9HC75"/>
<proteinExistence type="predicted"/>
<dbReference type="InterPro" id="IPR004731">
    <property type="entry name" value="Transaldolase_3B/F6P_aldolase"/>
</dbReference>
<dbReference type="GO" id="GO:0005737">
    <property type="term" value="C:cytoplasm"/>
    <property type="evidence" value="ECO:0007669"/>
    <property type="project" value="UniProtKB-SubCell"/>
</dbReference>
<dbReference type="GO" id="GO:0016832">
    <property type="term" value="F:aldehyde-lyase activity"/>
    <property type="evidence" value="ECO:0007669"/>
    <property type="project" value="InterPro"/>
</dbReference>
<dbReference type="InterPro" id="IPR001585">
    <property type="entry name" value="TAL/FSA"/>
</dbReference>
<dbReference type="Gene3D" id="3.20.20.70">
    <property type="entry name" value="Aldolase class I"/>
    <property type="match status" value="1"/>
</dbReference>
<dbReference type="EMBL" id="PDJQ01000001">
    <property type="protein sequence ID" value="PFG73338.1"/>
    <property type="molecule type" value="Genomic_DNA"/>
</dbReference>
<sequence length="231" mass="24541">MQGARNASPGMPAMQLFLDTASIDEVRAAARYGVISGVTTNPSLLAKEGGVSYRQRIQEIAAVIDGPISAECISRTADELVAEARELASWHPNVVVKIPIDAEGLEAIHRCSKEGIRVNVTLIFSANQALLAALAGAAYLSPFVGRLDDVGHDGMELVRQCVEIVETHGLQARVLAASLRHPLHVTQAALAGAHIATIPPSLLPQMLKHPLTDVGIERFLDDARKAGLLKG</sequence>
<evidence type="ECO:0000256" key="1">
    <source>
        <dbReference type="ARBA" id="ARBA00004496"/>
    </source>
</evidence>
<dbReference type="PANTHER" id="PTHR10683">
    <property type="entry name" value="TRANSALDOLASE"/>
    <property type="match status" value="1"/>
</dbReference>
<keyword evidence="3" id="KW-0704">Schiff base</keyword>
<keyword evidence="5" id="KW-1185">Reference proteome</keyword>
<name>A0A2A9HC75_TEPT2</name>
<dbReference type="InterPro" id="IPR013785">
    <property type="entry name" value="Aldolase_TIM"/>
</dbReference>
<comment type="subcellular location">
    <subcellularLocation>
        <location evidence="1">Cytoplasm</location>
    </subcellularLocation>
</comment>
<protein>
    <submittedName>
        <fullName evidence="4">Transaldolase</fullName>
    </submittedName>
</protein>
<evidence type="ECO:0000313" key="5">
    <source>
        <dbReference type="Proteomes" id="UP000223071"/>
    </source>
</evidence>
<accession>A0A2A9HC75</accession>
<keyword evidence="2" id="KW-0963">Cytoplasm</keyword>
<dbReference type="SUPFAM" id="SSF51569">
    <property type="entry name" value="Aldolase"/>
    <property type="match status" value="1"/>
</dbReference>
<dbReference type="FunFam" id="3.20.20.70:FF:000018">
    <property type="entry name" value="Probable transaldolase"/>
    <property type="match status" value="1"/>
</dbReference>
<evidence type="ECO:0000256" key="3">
    <source>
        <dbReference type="ARBA" id="ARBA00023270"/>
    </source>
</evidence>
<dbReference type="PROSITE" id="PS01054">
    <property type="entry name" value="TRANSALDOLASE_1"/>
    <property type="match status" value="1"/>
</dbReference>
<dbReference type="CDD" id="cd00956">
    <property type="entry name" value="Transaldolase_FSA"/>
    <property type="match status" value="1"/>
</dbReference>
<dbReference type="GO" id="GO:0005975">
    <property type="term" value="P:carbohydrate metabolic process"/>
    <property type="evidence" value="ECO:0007669"/>
    <property type="project" value="InterPro"/>
</dbReference>
<gene>
    <name evidence="4" type="ORF">A9A59_0533</name>
</gene>
<evidence type="ECO:0000256" key="2">
    <source>
        <dbReference type="ARBA" id="ARBA00022490"/>
    </source>
</evidence>
<dbReference type="Proteomes" id="UP000223071">
    <property type="component" value="Unassembled WGS sequence"/>
</dbReference>
<reference evidence="4 5" key="1">
    <citation type="submission" date="2017-09" db="EMBL/GenBank/DDBJ databases">
        <title>Sequencing the genomes of two abundant thermophiles in Great Basin hot springs: Thermocrinis jamiesonii and novel Chloroflexi Thermoflexus hugenholtzii.</title>
        <authorList>
            <person name="Hedlund B."/>
        </authorList>
    </citation>
    <scope>NUCLEOTIDE SEQUENCE [LARGE SCALE GENOMIC DNA]</scope>
    <source>
        <strain evidence="4 5">G233</strain>
    </source>
</reference>
<dbReference type="PANTHER" id="PTHR10683:SF36">
    <property type="entry name" value="TRANSALDOLASE"/>
    <property type="match status" value="1"/>
</dbReference>
<dbReference type="NCBIfam" id="TIGR00875">
    <property type="entry name" value="fsa_talC_mipB"/>
    <property type="match status" value="1"/>
</dbReference>
<dbReference type="InterPro" id="IPR018225">
    <property type="entry name" value="Transaldolase_AS"/>
</dbReference>